<protein>
    <submittedName>
        <fullName evidence="1">28290_t:CDS:1</fullName>
    </submittedName>
</protein>
<dbReference type="EMBL" id="CAJVQC010181146">
    <property type="protein sequence ID" value="CAG8852303.1"/>
    <property type="molecule type" value="Genomic_DNA"/>
</dbReference>
<feature type="non-terminal residue" evidence="1">
    <location>
        <position position="40"/>
    </location>
</feature>
<organism evidence="1 2">
    <name type="scientific">Racocetra persica</name>
    <dbReference type="NCBI Taxonomy" id="160502"/>
    <lineage>
        <taxon>Eukaryota</taxon>
        <taxon>Fungi</taxon>
        <taxon>Fungi incertae sedis</taxon>
        <taxon>Mucoromycota</taxon>
        <taxon>Glomeromycotina</taxon>
        <taxon>Glomeromycetes</taxon>
        <taxon>Diversisporales</taxon>
        <taxon>Gigasporaceae</taxon>
        <taxon>Racocetra</taxon>
    </lineage>
</organism>
<evidence type="ECO:0000313" key="2">
    <source>
        <dbReference type="Proteomes" id="UP000789920"/>
    </source>
</evidence>
<feature type="non-terminal residue" evidence="1">
    <location>
        <position position="1"/>
    </location>
</feature>
<accession>A0ACA9SZT2</accession>
<gene>
    <name evidence="1" type="ORF">RPERSI_LOCUS37011</name>
</gene>
<evidence type="ECO:0000313" key="1">
    <source>
        <dbReference type="EMBL" id="CAG8852303.1"/>
    </source>
</evidence>
<proteinExistence type="predicted"/>
<comment type="caution">
    <text evidence="1">The sequence shown here is derived from an EMBL/GenBank/DDBJ whole genome shotgun (WGS) entry which is preliminary data.</text>
</comment>
<keyword evidence="2" id="KW-1185">Reference proteome</keyword>
<dbReference type="Proteomes" id="UP000789920">
    <property type="component" value="Unassembled WGS sequence"/>
</dbReference>
<sequence length="40" mass="4811">IPFEQKKEQDLIQEISISIKDQNDITRILQNNIYQNHITE</sequence>
<reference evidence="1" key="1">
    <citation type="submission" date="2021-06" db="EMBL/GenBank/DDBJ databases">
        <authorList>
            <person name="Kallberg Y."/>
            <person name="Tangrot J."/>
            <person name="Rosling A."/>
        </authorList>
    </citation>
    <scope>NUCLEOTIDE SEQUENCE</scope>
    <source>
        <strain evidence="1">MA461A</strain>
    </source>
</reference>
<name>A0ACA9SZT2_9GLOM</name>